<evidence type="ECO:0000256" key="3">
    <source>
        <dbReference type="SAM" id="Phobius"/>
    </source>
</evidence>
<keyword evidence="3" id="KW-0812">Transmembrane</keyword>
<feature type="transmembrane region" description="Helical" evidence="3">
    <location>
        <begin position="6"/>
        <end position="29"/>
    </location>
</feature>
<keyword evidence="1" id="KW-0802">TPR repeat</keyword>
<gene>
    <name evidence="4" type="ORF">NESM_000809100</name>
</gene>
<dbReference type="EMBL" id="JAECZO010000153">
    <property type="protein sequence ID" value="KAK7198486.1"/>
    <property type="molecule type" value="Genomic_DNA"/>
</dbReference>
<dbReference type="GO" id="GO:0101031">
    <property type="term" value="C:protein folding chaperone complex"/>
    <property type="evidence" value="ECO:0007669"/>
    <property type="project" value="TreeGrafter"/>
</dbReference>
<proteinExistence type="predicted"/>
<dbReference type="InterPro" id="IPR051966">
    <property type="entry name" value="RPAP3"/>
</dbReference>
<dbReference type="PANTHER" id="PTHR46423">
    <property type="entry name" value="RNA POLYMERASE II-ASSOCIATED PROTEIN 3"/>
    <property type="match status" value="1"/>
</dbReference>
<keyword evidence="3" id="KW-1133">Transmembrane helix</keyword>
<dbReference type="Gene3D" id="1.25.40.10">
    <property type="entry name" value="Tetratricopeptide repeat domain"/>
    <property type="match status" value="1"/>
</dbReference>
<dbReference type="SUPFAM" id="SSF48452">
    <property type="entry name" value="TPR-like"/>
    <property type="match status" value="1"/>
</dbReference>
<evidence type="ECO:0008006" key="6">
    <source>
        <dbReference type="Google" id="ProtNLM"/>
    </source>
</evidence>
<protein>
    <recommendedName>
        <fullName evidence="6">Tetratricopeptide repeat protein</fullName>
    </recommendedName>
</protein>
<dbReference type="AlphaFoldDB" id="A0AAW0EYA1"/>
<feature type="region of interest" description="Disordered" evidence="2">
    <location>
        <begin position="40"/>
        <end position="63"/>
    </location>
</feature>
<dbReference type="InterPro" id="IPR011990">
    <property type="entry name" value="TPR-like_helical_dom_sf"/>
</dbReference>
<dbReference type="Proteomes" id="UP001430356">
    <property type="component" value="Unassembled WGS sequence"/>
</dbReference>
<accession>A0AAW0EYA1</accession>
<dbReference type="PANTHER" id="PTHR46423:SF1">
    <property type="entry name" value="RNA POLYMERASE II-ASSOCIATED PROTEIN 3"/>
    <property type="match status" value="1"/>
</dbReference>
<name>A0AAW0EYA1_9TRYP</name>
<evidence type="ECO:0000256" key="2">
    <source>
        <dbReference type="SAM" id="MobiDB-lite"/>
    </source>
</evidence>
<keyword evidence="3" id="KW-0472">Membrane</keyword>
<feature type="compositionally biased region" description="Low complexity" evidence="2">
    <location>
        <begin position="42"/>
        <end position="55"/>
    </location>
</feature>
<sequence length="212" mass="22586">MTSPRAHLIGTAAVVVVSGVVGVLSYVVFHRWSRGGVQTSTAADAPAPVDDASPPRLAVPRESPFPAEDRAKAMELLSALKQNANVAFRESRYDDALRGYQDCIEVTSVLGAGDAEAVQAEMVVRANIAMVCIRMQEYDAARAVATMLLQDAAVALPDDLKVKVLYRRGLASKALNERGAALADFIAAVHFSKDQQNPAAEKEIALLRRAGG</sequence>
<keyword evidence="5" id="KW-1185">Reference proteome</keyword>
<evidence type="ECO:0000313" key="5">
    <source>
        <dbReference type="Proteomes" id="UP001430356"/>
    </source>
</evidence>
<comment type="caution">
    <text evidence="4">The sequence shown here is derived from an EMBL/GenBank/DDBJ whole genome shotgun (WGS) entry which is preliminary data.</text>
</comment>
<reference evidence="4 5" key="1">
    <citation type="journal article" date="2021" name="MBio">
        <title>A New Model Trypanosomatid, Novymonas esmeraldas: Genomic Perception of Its 'Candidatus Pandoraea novymonadis' Endosymbiont.</title>
        <authorList>
            <person name="Zakharova A."/>
            <person name="Saura A."/>
            <person name="Butenko A."/>
            <person name="Podesvova L."/>
            <person name="Warmusova S."/>
            <person name="Kostygov A.Y."/>
            <person name="Nenarokova A."/>
            <person name="Lukes J."/>
            <person name="Opperdoes F.R."/>
            <person name="Yurchenko V."/>
        </authorList>
    </citation>
    <scope>NUCLEOTIDE SEQUENCE [LARGE SCALE GENOMIC DNA]</scope>
    <source>
        <strain evidence="4 5">E262AT.01</strain>
    </source>
</reference>
<evidence type="ECO:0000313" key="4">
    <source>
        <dbReference type="EMBL" id="KAK7198486.1"/>
    </source>
</evidence>
<organism evidence="4 5">
    <name type="scientific">Novymonas esmeraldas</name>
    <dbReference type="NCBI Taxonomy" id="1808958"/>
    <lineage>
        <taxon>Eukaryota</taxon>
        <taxon>Discoba</taxon>
        <taxon>Euglenozoa</taxon>
        <taxon>Kinetoplastea</taxon>
        <taxon>Metakinetoplastina</taxon>
        <taxon>Trypanosomatida</taxon>
        <taxon>Trypanosomatidae</taxon>
        <taxon>Novymonas</taxon>
    </lineage>
</organism>
<evidence type="ECO:0000256" key="1">
    <source>
        <dbReference type="ARBA" id="ARBA00022803"/>
    </source>
</evidence>